<dbReference type="GO" id="GO:0042744">
    <property type="term" value="P:hydrogen peroxide catabolic process"/>
    <property type="evidence" value="ECO:0007669"/>
    <property type="project" value="TreeGrafter"/>
</dbReference>
<dbReference type="InterPro" id="IPR019794">
    <property type="entry name" value="Peroxidases_AS"/>
</dbReference>
<dbReference type="PANTHER" id="PTHR31356:SF58">
    <property type="entry name" value="CYTOCHROME C PEROXIDASE, MITOCHONDRIAL"/>
    <property type="match status" value="1"/>
</dbReference>
<dbReference type="PROSITE" id="PS00436">
    <property type="entry name" value="PEROXIDASE_2"/>
    <property type="match status" value="1"/>
</dbReference>
<accession>A0A9P6U7C5</accession>
<evidence type="ECO:0000256" key="10">
    <source>
        <dbReference type="ARBA" id="ARBA00023004"/>
    </source>
</evidence>
<dbReference type="Gene3D" id="1.10.420.10">
    <property type="entry name" value="Peroxidase, domain 2"/>
    <property type="match status" value="1"/>
</dbReference>
<dbReference type="GO" id="GO:0046872">
    <property type="term" value="F:metal ion binding"/>
    <property type="evidence" value="ECO:0007669"/>
    <property type="project" value="UniProtKB-UniRule"/>
</dbReference>
<evidence type="ECO:0000256" key="9">
    <source>
        <dbReference type="ARBA" id="ARBA00023002"/>
    </source>
</evidence>
<keyword evidence="7" id="KW-0479">Metal-binding</keyword>
<evidence type="ECO:0000256" key="2">
    <source>
        <dbReference type="ARBA" id="ARBA00004305"/>
    </source>
</evidence>
<dbReference type="PROSITE" id="PS50873">
    <property type="entry name" value="PEROXIDASE_4"/>
    <property type="match status" value="1"/>
</dbReference>
<keyword evidence="10" id="KW-0408">Iron</keyword>
<evidence type="ECO:0000256" key="12">
    <source>
        <dbReference type="ARBA" id="ARBA00049265"/>
    </source>
</evidence>
<dbReference type="PROSITE" id="PS00435">
    <property type="entry name" value="PEROXIDASE_1"/>
    <property type="match status" value="1"/>
</dbReference>
<proteinExistence type="inferred from homology"/>
<evidence type="ECO:0000313" key="16">
    <source>
        <dbReference type="EMBL" id="KAG0262371.1"/>
    </source>
</evidence>
<evidence type="ECO:0000256" key="6">
    <source>
        <dbReference type="ARBA" id="ARBA00022617"/>
    </source>
</evidence>
<evidence type="ECO:0000256" key="7">
    <source>
        <dbReference type="ARBA" id="ARBA00022723"/>
    </source>
</evidence>
<dbReference type="OrthoDB" id="2859658at2759"/>
<dbReference type="AlphaFoldDB" id="A0A9P6U7C5"/>
<evidence type="ECO:0000256" key="14">
    <source>
        <dbReference type="SAM" id="MobiDB-lite"/>
    </source>
</evidence>
<protein>
    <recommendedName>
        <fullName evidence="13">Peroxidase</fullName>
        <ecNumber evidence="13">1.11.1.-</ecNumber>
    </recommendedName>
</protein>
<dbReference type="GO" id="GO:0004130">
    <property type="term" value="F:cytochrome-c peroxidase activity"/>
    <property type="evidence" value="ECO:0007669"/>
    <property type="project" value="UniProtKB-EC"/>
</dbReference>
<feature type="domain" description="Plant heme peroxidase family profile" evidence="15">
    <location>
        <begin position="113"/>
        <end position="382"/>
    </location>
</feature>
<dbReference type="InterPro" id="IPR044831">
    <property type="entry name" value="Ccp1-like"/>
</dbReference>
<dbReference type="CDD" id="cd00691">
    <property type="entry name" value="ascorbate_peroxidase"/>
    <property type="match status" value="1"/>
</dbReference>
<feature type="region of interest" description="Disordered" evidence="14">
    <location>
        <begin position="222"/>
        <end position="242"/>
    </location>
</feature>
<gene>
    <name evidence="16" type="primary">CCP1_2</name>
    <name evidence="16" type="ORF">BG011_010254</name>
</gene>
<dbReference type="InterPro" id="IPR019793">
    <property type="entry name" value="Peroxidases_heam-ligand_BS"/>
</dbReference>
<dbReference type="FunFam" id="1.10.520.10:FF:000005">
    <property type="entry name" value="Cytochrome c peroxidase"/>
    <property type="match status" value="1"/>
</dbReference>
<comment type="similarity">
    <text evidence="4">Belongs to the peroxidase family. Cytochrome c peroxidase subfamily.</text>
</comment>
<evidence type="ECO:0000256" key="4">
    <source>
        <dbReference type="ARBA" id="ARBA00005997"/>
    </source>
</evidence>
<organism evidence="16 17">
    <name type="scientific">Mortierella polycephala</name>
    <dbReference type="NCBI Taxonomy" id="41804"/>
    <lineage>
        <taxon>Eukaryota</taxon>
        <taxon>Fungi</taxon>
        <taxon>Fungi incertae sedis</taxon>
        <taxon>Mucoromycota</taxon>
        <taxon>Mortierellomycotina</taxon>
        <taxon>Mortierellomycetes</taxon>
        <taxon>Mortierellales</taxon>
        <taxon>Mortierellaceae</taxon>
        <taxon>Mortierella</taxon>
    </lineage>
</organism>
<evidence type="ECO:0000256" key="13">
    <source>
        <dbReference type="RuleBase" id="RU363051"/>
    </source>
</evidence>
<comment type="function">
    <text evidence="1">Destroys radicals which are normally produced within the cells and which are toxic to biological systems.</text>
</comment>
<comment type="caution">
    <text evidence="16">The sequence shown here is derived from an EMBL/GenBank/DDBJ whole genome shotgun (WGS) entry which is preliminary data.</text>
</comment>
<evidence type="ECO:0000256" key="5">
    <source>
        <dbReference type="ARBA" id="ARBA00022559"/>
    </source>
</evidence>
<keyword evidence="17" id="KW-1185">Reference proteome</keyword>
<dbReference type="GO" id="GO:0000302">
    <property type="term" value="P:response to reactive oxygen species"/>
    <property type="evidence" value="ECO:0007669"/>
    <property type="project" value="TreeGrafter"/>
</dbReference>
<keyword evidence="6" id="KW-0349">Heme</keyword>
<dbReference type="PRINTS" id="PR00459">
    <property type="entry name" value="ASPEROXIDASE"/>
</dbReference>
<keyword evidence="11" id="KW-0496">Mitochondrion</keyword>
<dbReference type="EC" id="1.11.1.-" evidence="13"/>
<evidence type="ECO:0000256" key="11">
    <source>
        <dbReference type="ARBA" id="ARBA00023128"/>
    </source>
</evidence>
<reference evidence="16" key="1">
    <citation type="journal article" date="2020" name="Fungal Divers.">
        <title>Resolving the Mortierellaceae phylogeny through synthesis of multi-gene phylogenetics and phylogenomics.</title>
        <authorList>
            <person name="Vandepol N."/>
            <person name="Liber J."/>
            <person name="Desiro A."/>
            <person name="Na H."/>
            <person name="Kennedy M."/>
            <person name="Barry K."/>
            <person name="Grigoriev I.V."/>
            <person name="Miller A.N."/>
            <person name="O'Donnell K."/>
            <person name="Stajich J.E."/>
            <person name="Bonito G."/>
        </authorList>
    </citation>
    <scope>NUCLEOTIDE SEQUENCE</scope>
    <source>
        <strain evidence="16">KOD948</strain>
    </source>
</reference>
<name>A0A9P6U7C5_9FUNG</name>
<dbReference type="InterPro" id="IPR002016">
    <property type="entry name" value="Haem_peroxidase"/>
</dbReference>
<sequence length="382" mass="41698">MNPASRFLMRGASSPLSAVARRAALISSSATATGSRFALVSRAYASQPTQHGGGGGGGVGSSLLIALLSAGAGAGGYHLYLQSNSSALPKVVPAATADAAATTKAKEPLDYQKVYNAIADLLEDDNYDDGSYAPIFLRLAWHASGTYDKNAQDGGSSFATMRFKPEAGTEANAGLAIARERLNRVKDKFPDISYGDLWTLAGVCAVQEMGGPTIKWRSGRIDGEEEKCPPDGRLPDAARPDPQHSRDIFYKMGFNDQEIVALLGAHALGRCHRDRSGFDGPWTASPTVFTNSFYTELLGRKWVERKWDGPMQYQDKESQSLMMLPADMAMVKDKEFKKWVEIYAKDEQRFFEDFAKACTKLFELGCKFEDDSKVYEFKTTNA</sequence>
<evidence type="ECO:0000259" key="15">
    <source>
        <dbReference type="PROSITE" id="PS50873"/>
    </source>
</evidence>
<dbReference type="SUPFAM" id="SSF48113">
    <property type="entry name" value="Heme-dependent peroxidases"/>
    <property type="match status" value="1"/>
</dbReference>
<dbReference type="PANTHER" id="PTHR31356">
    <property type="entry name" value="THYLAKOID LUMENAL 29 KDA PROTEIN, CHLOROPLASTIC-RELATED"/>
    <property type="match status" value="1"/>
</dbReference>
<dbReference type="Proteomes" id="UP000726737">
    <property type="component" value="Unassembled WGS sequence"/>
</dbReference>
<dbReference type="InterPro" id="IPR002207">
    <property type="entry name" value="Peroxidase_I"/>
</dbReference>
<dbReference type="PRINTS" id="PR00458">
    <property type="entry name" value="PEROXIDASE"/>
</dbReference>
<dbReference type="Gene3D" id="1.10.520.10">
    <property type="match status" value="1"/>
</dbReference>
<evidence type="ECO:0000313" key="17">
    <source>
        <dbReference type="Proteomes" id="UP000726737"/>
    </source>
</evidence>
<dbReference type="Pfam" id="PF00141">
    <property type="entry name" value="peroxidase"/>
    <property type="match status" value="1"/>
</dbReference>
<keyword evidence="8" id="KW-0809">Transit peptide</keyword>
<dbReference type="EMBL" id="JAAAJA010000099">
    <property type="protein sequence ID" value="KAG0262371.1"/>
    <property type="molecule type" value="Genomic_DNA"/>
</dbReference>
<keyword evidence="9 13" id="KW-0560">Oxidoreductase</keyword>
<dbReference type="InterPro" id="IPR010255">
    <property type="entry name" value="Haem_peroxidase_sf"/>
</dbReference>
<dbReference type="GO" id="GO:0020037">
    <property type="term" value="F:heme binding"/>
    <property type="evidence" value="ECO:0007669"/>
    <property type="project" value="UniProtKB-UniRule"/>
</dbReference>
<dbReference type="GO" id="GO:0034599">
    <property type="term" value="P:cellular response to oxidative stress"/>
    <property type="evidence" value="ECO:0007669"/>
    <property type="project" value="InterPro"/>
</dbReference>
<dbReference type="GO" id="GO:0005758">
    <property type="term" value="C:mitochondrial intermembrane space"/>
    <property type="evidence" value="ECO:0007669"/>
    <property type="project" value="UniProtKB-SubCell"/>
</dbReference>
<keyword evidence="5 13" id="KW-0575">Peroxidase</keyword>
<evidence type="ECO:0000256" key="8">
    <source>
        <dbReference type="ARBA" id="ARBA00022946"/>
    </source>
</evidence>
<comment type="subcellular location">
    <subcellularLocation>
        <location evidence="3">Mitochondrion intermembrane space</location>
    </subcellularLocation>
    <subcellularLocation>
        <location evidence="2">Mitochondrion matrix</location>
    </subcellularLocation>
</comment>
<dbReference type="FunFam" id="1.10.420.10:FF:000009">
    <property type="entry name" value="Ascorbate peroxidase"/>
    <property type="match status" value="1"/>
</dbReference>
<dbReference type="GO" id="GO:0005759">
    <property type="term" value="C:mitochondrial matrix"/>
    <property type="evidence" value="ECO:0007669"/>
    <property type="project" value="UniProtKB-SubCell"/>
</dbReference>
<comment type="catalytic activity">
    <reaction evidence="12">
        <text>2 Fe(II)-[cytochrome c] + H2O2 + 2 H(+) = 2 Fe(III)-[cytochrome c] + 2 H2O</text>
        <dbReference type="Rhea" id="RHEA:16581"/>
        <dbReference type="Rhea" id="RHEA-COMP:10350"/>
        <dbReference type="Rhea" id="RHEA-COMP:14399"/>
        <dbReference type="ChEBI" id="CHEBI:15377"/>
        <dbReference type="ChEBI" id="CHEBI:15378"/>
        <dbReference type="ChEBI" id="CHEBI:16240"/>
        <dbReference type="ChEBI" id="CHEBI:29033"/>
        <dbReference type="ChEBI" id="CHEBI:29034"/>
        <dbReference type="EC" id="1.11.1.5"/>
    </reaction>
</comment>
<evidence type="ECO:0000256" key="1">
    <source>
        <dbReference type="ARBA" id="ARBA00003917"/>
    </source>
</evidence>
<evidence type="ECO:0000256" key="3">
    <source>
        <dbReference type="ARBA" id="ARBA00004569"/>
    </source>
</evidence>